<reference evidence="3" key="1">
    <citation type="submission" date="2016-10" db="EMBL/GenBank/DDBJ databases">
        <authorList>
            <person name="Varghese N."/>
            <person name="Submissions S."/>
        </authorList>
    </citation>
    <scope>NUCLEOTIDE SEQUENCE [LARGE SCALE GENOMIC DNA]</scope>
    <source>
        <strain evidence="3">CGMCC 1.10783</strain>
    </source>
</reference>
<evidence type="ECO:0000259" key="1">
    <source>
        <dbReference type="Pfam" id="PF04480"/>
    </source>
</evidence>
<name>A0A1G8R3H3_9MICC</name>
<feature type="domain" description="DUF559" evidence="1">
    <location>
        <begin position="55"/>
        <end position="135"/>
    </location>
</feature>
<dbReference type="Proteomes" id="UP000182130">
    <property type="component" value="Unassembled WGS sequence"/>
</dbReference>
<evidence type="ECO:0000313" key="2">
    <source>
        <dbReference type="EMBL" id="SDJ10950.1"/>
    </source>
</evidence>
<evidence type="ECO:0000313" key="3">
    <source>
        <dbReference type="Proteomes" id="UP000182130"/>
    </source>
</evidence>
<dbReference type="EMBL" id="FNEI01000007">
    <property type="protein sequence ID" value="SDJ10950.1"/>
    <property type="molecule type" value="Genomic_DNA"/>
</dbReference>
<organism evidence="2 3">
    <name type="scientific">Arthrobacter cupressi</name>
    <dbReference type="NCBI Taxonomy" id="1045773"/>
    <lineage>
        <taxon>Bacteria</taxon>
        <taxon>Bacillati</taxon>
        <taxon>Actinomycetota</taxon>
        <taxon>Actinomycetes</taxon>
        <taxon>Micrococcales</taxon>
        <taxon>Micrococcaceae</taxon>
        <taxon>Arthrobacter</taxon>
    </lineage>
</organism>
<sequence length="146" mass="16781">MATSAVRLHKIPVELLKEQLRGSDRSGPSLTALRLLDLRCESIIEVDAQDLFRKHGLAFEQQVELEGIGRVDFLIEGFLIVEMDSFEYHSRRDSMRKDRARDNAATLRGFATLRYMSEDIWFAPERVIAEIRRVLDMRAKFQAAAA</sequence>
<proteinExistence type="predicted"/>
<dbReference type="STRING" id="1045773.SAMN05216555_10762"/>
<dbReference type="Gene3D" id="3.40.960.10">
    <property type="entry name" value="VSR Endonuclease"/>
    <property type="match status" value="1"/>
</dbReference>
<gene>
    <name evidence="2" type="ORF">SAMN05216555_10762</name>
</gene>
<dbReference type="InterPro" id="IPR007569">
    <property type="entry name" value="DUF559"/>
</dbReference>
<keyword evidence="3" id="KW-1185">Reference proteome</keyword>
<dbReference type="AlphaFoldDB" id="A0A1G8R3H3"/>
<accession>A0A1G8R3H3</accession>
<protein>
    <recommendedName>
        <fullName evidence="1">DUF559 domain-containing protein</fullName>
    </recommendedName>
</protein>
<dbReference type="Pfam" id="PF04480">
    <property type="entry name" value="DUF559"/>
    <property type="match status" value="1"/>
</dbReference>